<dbReference type="Proteomes" id="UP001365542">
    <property type="component" value="Unassembled WGS sequence"/>
</dbReference>
<dbReference type="AlphaFoldDB" id="A0AAV9X4B6"/>
<dbReference type="GO" id="GO:0003735">
    <property type="term" value="F:structural constituent of ribosome"/>
    <property type="evidence" value="ECO:0007669"/>
    <property type="project" value="InterPro"/>
</dbReference>
<keyword evidence="6" id="KW-0687">Ribonucleoprotein</keyword>
<dbReference type="PANTHER" id="PTHR21026">
    <property type="entry name" value="39S RIBOSOMAL PROTEIN L32, MITOCHONDRIAL"/>
    <property type="match status" value="1"/>
</dbReference>
<comment type="similarity">
    <text evidence="2">Belongs to the bacterial ribosomal protein bL32 family.</text>
</comment>
<accession>A0AAV9X4B6</accession>
<evidence type="ECO:0000313" key="10">
    <source>
        <dbReference type="Proteomes" id="UP001365542"/>
    </source>
</evidence>
<dbReference type="GO" id="GO:0006412">
    <property type="term" value="P:translation"/>
    <property type="evidence" value="ECO:0007669"/>
    <property type="project" value="InterPro"/>
</dbReference>
<evidence type="ECO:0000256" key="5">
    <source>
        <dbReference type="ARBA" id="ARBA00023128"/>
    </source>
</evidence>
<evidence type="ECO:0000256" key="7">
    <source>
        <dbReference type="ARBA" id="ARBA00039935"/>
    </source>
</evidence>
<evidence type="ECO:0000256" key="1">
    <source>
        <dbReference type="ARBA" id="ARBA00004173"/>
    </source>
</evidence>
<evidence type="ECO:0000256" key="4">
    <source>
        <dbReference type="ARBA" id="ARBA00022980"/>
    </source>
</evidence>
<dbReference type="InterPro" id="IPR011332">
    <property type="entry name" value="Ribosomal_zn-bd"/>
</dbReference>
<dbReference type="GO" id="GO:0005762">
    <property type="term" value="C:mitochondrial large ribosomal subunit"/>
    <property type="evidence" value="ECO:0007669"/>
    <property type="project" value="TreeGrafter"/>
</dbReference>
<keyword evidence="3" id="KW-0809">Transit peptide</keyword>
<feature type="region of interest" description="Disordered" evidence="8">
    <location>
        <begin position="118"/>
        <end position="137"/>
    </location>
</feature>
<name>A0AAV9X4B6_9PEZI</name>
<reference evidence="9 10" key="1">
    <citation type="submission" date="2019-10" db="EMBL/GenBank/DDBJ databases">
        <authorList>
            <person name="Palmer J.M."/>
        </authorList>
    </citation>
    <scope>NUCLEOTIDE SEQUENCE [LARGE SCALE GENOMIC DNA]</scope>
    <source>
        <strain evidence="9 10">TWF694</strain>
    </source>
</reference>
<dbReference type="NCBIfam" id="TIGR01031">
    <property type="entry name" value="rpmF_bact"/>
    <property type="match status" value="1"/>
</dbReference>
<comment type="subcellular location">
    <subcellularLocation>
        <location evidence="1">Mitochondrion</location>
    </subcellularLocation>
</comment>
<evidence type="ECO:0000256" key="8">
    <source>
        <dbReference type="SAM" id="MobiDB-lite"/>
    </source>
</evidence>
<dbReference type="EMBL" id="JAVHJO010000010">
    <property type="protein sequence ID" value="KAK6535132.1"/>
    <property type="molecule type" value="Genomic_DNA"/>
</dbReference>
<keyword evidence="4" id="KW-0689">Ribosomal protein</keyword>
<evidence type="ECO:0000313" key="9">
    <source>
        <dbReference type="EMBL" id="KAK6535132.1"/>
    </source>
</evidence>
<keyword evidence="5" id="KW-0496">Mitochondrion</keyword>
<dbReference type="PANTHER" id="PTHR21026:SF2">
    <property type="entry name" value="LARGE RIBOSOMAL SUBUNIT PROTEIN BL32M"/>
    <property type="match status" value="1"/>
</dbReference>
<protein>
    <recommendedName>
        <fullName evidence="7">Large ribosomal subunit protein bL32m</fullName>
    </recommendedName>
</protein>
<evidence type="ECO:0000256" key="2">
    <source>
        <dbReference type="ARBA" id="ARBA00008560"/>
    </source>
</evidence>
<dbReference type="InterPro" id="IPR051991">
    <property type="entry name" value="Mitoribosomal_protein_bL32"/>
</dbReference>
<comment type="caution">
    <text evidence="9">The sequence shown here is derived from an EMBL/GenBank/DDBJ whole genome shotgun (WGS) entry which is preliminary data.</text>
</comment>
<evidence type="ECO:0000256" key="6">
    <source>
        <dbReference type="ARBA" id="ARBA00023274"/>
    </source>
</evidence>
<organism evidence="9 10">
    <name type="scientific">Orbilia ellipsospora</name>
    <dbReference type="NCBI Taxonomy" id="2528407"/>
    <lineage>
        <taxon>Eukaryota</taxon>
        <taxon>Fungi</taxon>
        <taxon>Dikarya</taxon>
        <taxon>Ascomycota</taxon>
        <taxon>Pezizomycotina</taxon>
        <taxon>Orbiliomycetes</taxon>
        <taxon>Orbiliales</taxon>
        <taxon>Orbiliaceae</taxon>
        <taxon>Orbilia</taxon>
    </lineage>
</organism>
<dbReference type="SUPFAM" id="SSF57829">
    <property type="entry name" value="Zn-binding ribosomal proteins"/>
    <property type="match status" value="1"/>
</dbReference>
<dbReference type="HAMAP" id="MF_00340">
    <property type="entry name" value="Ribosomal_bL32"/>
    <property type="match status" value="1"/>
</dbReference>
<dbReference type="Pfam" id="PF01783">
    <property type="entry name" value="Ribosomal_L32p"/>
    <property type="match status" value="1"/>
</dbReference>
<sequence length="137" mass="14667">MATAVLSNRGSVSMTSLLSRAMSSRLKIPLLFSLPTLTLGLQWNTPPIISQIWDSILKAVPKKKQSHSRKRMRQLAGKALQDVISLNECPGCGATKRAHHLCPTCVDDIREMWKAGTGLDVKETPSTAPSGGSGASA</sequence>
<evidence type="ECO:0000256" key="3">
    <source>
        <dbReference type="ARBA" id="ARBA00022946"/>
    </source>
</evidence>
<dbReference type="InterPro" id="IPR002677">
    <property type="entry name" value="Ribosomal_bL32"/>
</dbReference>
<keyword evidence="10" id="KW-1185">Reference proteome</keyword>
<gene>
    <name evidence="9" type="ORF">TWF694_001612</name>
</gene>
<proteinExistence type="inferred from homology"/>